<dbReference type="InterPro" id="IPR019775">
    <property type="entry name" value="WD40_repeat_CS"/>
</dbReference>
<gene>
    <name evidence="5" type="ORF">HHUSO_G22331</name>
</gene>
<dbReference type="InterPro" id="IPR015943">
    <property type="entry name" value="WD40/YVTN_repeat-like_dom_sf"/>
</dbReference>
<sequence length="556" mass="60252">MSGSLILSPEVRKLRKKLRQIENLEALPRGLTLEEADKLARRAALRTRLADLLKRQSLVENQQEEQCVVGYQEEEAEQCIVGESSKEKESEGPMKRGHSEDITRVLPQELPARPSGLVQAKSKDSPADKKRKTEGPATESGFKTLKGSWEGARFRLRLLEGHSDIITCITVVDDYVISGSRDTTVKVWHVPTASEERNLGGHTGGVTCLGLVPQEHSVALAESVSLDWAERFVLSGSVDSTIIIWAVNRGCSVRNIYTYSSVTALQFITTARGGGRIVTGSEGGKVELWDPLTGQSCQSVRAHKDAVTTLQPHGPLLFSGSVDGSVKVWEVDREREAGGGDCVPPGSSPIRLLRSCDSDPSSLALIRSLTPRGEKVYIGTDHSNIHKLDWRTGAVSKLANHSSGSGVTDCVWQTGDGLLLTSSFDLDTGESSLNLRSLPDDGYLATLSWPDAPRFLCLSSWLTGSGGHRWVTGGRSLTVWEQLPANSRERSDVTVRHIASLERGPVESGSEESEEEEEEEEGEAIRMVLCKVPAVSQKIPHTAPPNNGTPDAGLAG</sequence>
<proteinExistence type="predicted"/>
<keyword evidence="2" id="KW-0677">Repeat</keyword>
<dbReference type="PROSITE" id="PS50294">
    <property type="entry name" value="WD_REPEATS_REGION"/>
    <property type="match status" value="2"/>
</dbReference>
<dbReference type="EMBL" id="JAHFZB010000021">
    <property type="protein sequence ID" value="KAK6477397.1"/>
    <property type="molecule type" value="Genomic_DNA"/>
</dbReference>
<dbReference type="PANTHER" id="PTHR22847:SF722">
    <property type="entry name" value="NOVEL PROTEIN"/>
    <property type="match status" value="1"/>
</dbReference>
<feature type="region of interest" description="Disordered" evidence="4">
    <location>
        <begin position="501"/>
        <end position="556"/>
    </location>
</feature>
<organism evidence="5 6">
    <name type="scientific">Huso huso</name>
    <name type="common">Beluga</name>
    <name type="synonym">Acipenser huso</name>
    <dbReference type="NCBI Taxonomy" id="61971"/>
    <lineage>
        <taxon>Eukaryota</taxon>
        <taxon>Metazoa</taxon>
        <taxon>Chordata</taxon>
        <taxon>Craniata</taxon>
        <taxon>Vertebrata</taxon>
        <taxon>Euteleostomi</taxon>
        <taxon>Actinopterygii</taxon>
        <taxon>Chondrostei</taxon>
        <taxon>Acipenseriformes</taxon>
        <taxon>Acipenseridae</taxon>
        <taxon>Huso</taxon>
    </lineage>
</organism>
<evidence type="ECO:0000256" key="3">
    <source>
        <dbReference type="PROSITE-ProRule" id="PRU00221"/>
    </source>
</evidence>
<comment type="caution">
    <text evidence="5">The sequence shown here is derived from an EMBL/GenBank/DDBJ whole genome shotgun (WGS) entry which is preliminary data.</text>
</comment>
<name>A0ABR0YXV2_HUSHU</name>
<feature type="repeat" description="WD" evidence="3">
    <location>
        <begin position="159"/>
        <end position="198"/>
    </location>
</feature>
<evidence type="ECO:0000313" key="6">
    <source>
        <dbReference type="Proteomes" id="UP001369086"/>
    </source>
</evidence>
<evidence type="ECO:0000313" key="5">
    <source>
        <dbReference type="EMBL" id="KAK6477397.1"/>
    </source>
</evidence>
<evidence type="ECO:0000256" key="2">
    <source>
        <dbReference type="ARBA" id="ARBA00022737"/>
    </source>
</evidence>
<feature type="repeat" description="WD" evidence="3">
    <location>
        <begin position="300"/>
        <end position="339"/>
    </location>
</feature>
<dbReference type="PROSITE" id="PS00678">
    <property type="entry name" value="WD_REPEATS_1"/>
    <property type="match status" value="1"/>
</dbReference>
<dbReference type="PANTHER" id="PTHR22847">
    <property type="entry name" value="WD40 REPEAT PROTEIN"/>
    <property type="match status" value="1"/>
</dbReference>
<feature type="compositionally biased region" description="Basic and acidic residues" evidence="4">
    <location>
        <begin position="84"/>
        <end position="103"/>
    </location>
</feature>
<dbReference type="InterPro" id="IPR020472">
    <property type="entry name" value="WD40_PAC1"/>
</dbReference>
<dbReference type="Gene3D" id="2.130.10.10">
    <property type="entry name" value="YVTN repeat-like/Quinoprotein amine dehydrogenase"/>
    <property type="match status" value="2"/>
</dbReference>
<dbReference type="Proteomes" id="UP001369086">
    <property type="component" value="Unassembled WGS sequence"/>
</dbReference>
<evidence type="ECO:0000256" key="4">
    <source>
        <dbReference type="SAM" id="MobiDB-lite"/>
    </source>
</evidence>
<evidence type="ECO:0000256" key="1">
    <source>
        <dbReference type="ARBA" id="ARBA00022574"/>
    </source>
</evidence>
<feature type="compositionally biased region" description="Basic and acidic residues" evidence="4">
    <location>
        <begin position="121"/>
        <end position="134"/>
    </location>
</feature>
<feature type="compositionally biased region" description="Acidic residues" evidence="4">
    <location>
        <begin position="509"/>
        <end position="522"/>
    </location>
</feature>
<dbReference type="SUPFAM" id="SSF50978">
    <property type="entry name" value="WD40 repeat-like"/>
    <property type="match status" value="1"/>
</dbReference>
<dbReference type="PRINTS" id="PR00320">
    <property type="entry name" value="GPROTEINBRPT"/>
</dbReference>
<reference evidence="5 6" key="1">
    <citation type="submission" date="2021-05" db="EMBL/GenBank/DDBJ databases">
        <authorList>
            <person name="Zahm M."/>
            <person name="Klopp C."/>
            <person name="Cabau C."/>
            <person name="Kuhl H."/>
            <person name="Suciu R."/>
            <person name="Ciorpac M."/>
            <person name="Holostenco D."/>
            <person name="Gessner J."/>
            <person name="Wuertz S."/>
            <person name="Hohne C."/>
            <person name="Stock M."/>
            <person name="Gislard M."/>
            <person name="Lluch J."/>
            <person name="Milhes M."/>
            <person name="Lampietro C."/>
            <person name="Lopez Roques C."/>
            <person name="Donnadieu C."/>
            <person name="Du K."/>
            <person name="Schartl M."/>
            <person name="Guiguen Y."/>
        </authorList>
    </citation>
    <scope>NUCLEOTIDE SEQUENCE [LARGE SCALE GENOMIC DNA]</scope>
    <source>
        <strain evidence="5">Hh-F2</strain>
        <tissue evidence="5">Blood</tissue>
    </source>
</reference>
<keyword evidence="1 3" id="KW-0853">WD repeat</keyword>
<dbReference type="InterPro" id="IPR036322">
    <property type="entry name" value="WD40_repeat_dom_sf"/>
</dbReference>
<accession>A0ABR0YXV2</accession>
<dbReference type="Pfam" id="PF00400">
    <property type="entry name" value="WD40"/>
    <property type="match status" value="3"/>
</dbReference>
<dbReference type="SMART" id="SM00320">
    <property type="entry name" value="WD40"/>
    <property type="match status" value="4"/>
</dbReference>
<dbReference type="PROSITE" id="PS50082">
    <property type="entry name" value="WD_REPEATS_2"/>
    <property type="match status" value="2"/>
</dbReference>
<keyword evidence="6" id="KW-1185">Reference proteome</keyword>
<protein>
    <submittedName>
        <fullName evidence="5">Vegetative incompatibility protein HET-E-1</fullName>
    </submittedName>
</protein>
<feature type="region of interest" description="Disordered" evidence="4">
    <location>
        <begin position="81"/>
        <end position="142"/>
    </location>
</feature>
<dbReference type="InterPro" id="IPR001680">
    <property type="entry name" value="WD40_rpt"/>
</dbReference>